<accession>A0A9N9B2B7</accession>
<dbReference type="InterPro" id="IPR019775">
    <property type="entry name" value="WD40_repeat_CS"/>
</dbReference>
<evidence type="ECO:0000313" key="9">
    <source>
        <dbReference type="Proteomes" id="UP000789831"/>
    </source>
</evidence>
<evidence type="ECO:0000256" key="6">
    <source>
        <dbReference type="PROSITE-ProRule" id="PRU00221"/>
    </source>
</evidence>
<dbReference type="AlphaFoldDB" id="A0A9N9B2B7"/>
<dbReference type="OrthoDB" id="10265389at2759"/>
<organism evidence="8 9">
    <name type="scientific">Ambispora gerdemannii</name>
    <dbReference type="NCBI Taxonomy" id="144530"/>
    <lineage>
        <taxon>Eukaryota</taxon>
        <taxon>Fungi</taxon>
        <taxon>Fungi incertae sedis</taxon>
        <taxon>Mucoromycota</taxon>
        <taxon>Glomeromycotina</taxon>
        <taxon>Glomeromycetes</taxon>
        <taxon>Archaeosporales</taxon>
        <taxon>Ambisporaceae</taxon>
        <taxon>Ambispora</taxon>
    </lineage>
</organism>
<dbReference type="InterPro" id="IPR036322">
    <property type="entry name" value="WD40_repeat_dom_sf"/>
</dbReference>
<evidence type="ECO:0000256" key="3">
    <source>
        <dbReference type="ARBA" id="ARBA00022737"/>
    </source>
</evidence>
<evidence type="ECO:0000256" key="1">
    <source>
        <dbReference type="ARBA" id="ARBA00008075"/>
    </source>
</evidence>
<dbReference type="SUPFAM" id="SSF50978">
    <property type="entry name" value="WD40 repeat-like"/>
    <property type="match status" value="1"/>
</dbReference>
<dbReference type="Pfam" id="PF10155">
    <property type="entry name" value="CNOT11"/>
    <property type="match status" value="1"/>
</dbReference>
<evidence type="ECO:0000256" key="2">
    <source>
        <dbReference type="ARBA" id="ARBA00022574"/>
    </source>
</evidence>
<feature type="compositionally biased region" description="Polar residues" evidence="7">
    <location>
        <begin position="926"/>
        <end position="963"/>
    </location>
</feature>
<keyword evidence="5" id="KW-0804">Transcription</keyword>
<dbReference type="Gene3D" id="2.130.10.10">
    <property type="entry name" value="YVTN repeat-like/Quinoprotein amine dehydrogenase"/>
    <property type="match status" value="1"/>
</dbReference>
<name>A0A9N9B2B7_9GLOM</name>
<proteinExistence type="inferred from homology"/>
<dbReference type="PROSITE" id="PS00678">
    <property type="entry name" value="WD_REPEATS_1"/>
    <property type="match status" value="1"/>
</dbReference>
<dbReference type="PANTHER" id="PTHR10253">
    <property type="entry name" value="POLYCOMB PROTEIN"/>
    <property type="match status" value="1"/>
</dbReference>
<reference evidence="8" key="1">
    <citation type="submission" date="2021-06" db="EMBL/GenBank/DDBJ databases">
        <authorList>
            <person name="Kallberg Y."/>
            <person name="Tangrot J."/>
            <person name="Rosling A."/>
        </authorList>
    </citation>
    <scope>NUCLEOTIDE SEQUENCE</scope>
    <source>
        <strain evidence="8">MT106</strain>
    </source>
</reference>
<dbReference type="InterPro" id="IPR019312">
    <property type="entry name" value="CNOT11"/>
</dbReference>
<dbReference type="Pfam" id="PF00400">
    <property type="entry name" value="WD40"/>
    <property type="match status" value="2"/>
</dbReference>
<dbReference type="InterPro" id="IPR001680">
    <property type="entry name" value="WD40_rpt"/>
</dbReference>
<sequence length="1061" mass="119051">MEEFAAFQNLLYIVDETFENIASEFKTLVPEHKRFGAACALMTSLESGDLQAKARVVALYILYNLYNVVPIHQNPFLLLFLNIYKTLSSNYSYLKTNHELLVEFRVGKLILTDNGAKLGKKTALDVFSQFSVAENSMFLGGQEVNIAKLEYYIETELDVRLPSKDDQIKQDISEPLSWVALDDIKSEEGAVLSAPPVMPIMHHELQWLNPHGFVPEIEWDYNILADFSDRDEVRFLMTKAIHKALTIPEEQYMLNQFEKDSKLVFHCNLSPEMLPDLIENNPRIAIEALLQLLSSHRIGQYLQVLVSSVNVSRDSTTTDVVTRLRSSMEVVNRLATAWQLPPEFLHKYISNCIRACDENENQNIQYRQVRLVCLFLQSLINNNIIDINEYFIEIQAFCVQYSRIREAATLFRFLAAFERPPVVEDMDWNSSNNNNSSIEMTSKAPFYGLSFNEYDPNGDAIFAIVGGLKVIIIKLSQNVSSTSSPGDGVNILQVYEDENNSVFLLKPGYVVIMAIISGHTAVAGATGLIKVIDTIKKSLVKVLAGHGDEINELKFHPLSPYLLLSASKDFSIRLWNIRTERVIAVFGGECGHREPVLSIDFHLSGDYFASAAMDHSAKIWSLCTPLLKNAIQASFTSQTQPSASTMTSLPVRCQKRLHHIQTCFCAGPNKPARLPIFVHFPLFSTIDLHNNYVDCIRWYGDMLMSRCATETRIIMWKACDVNLSPAIGYRNDDGSSSVVENVDDDDIRAAWLGKTPVAGGPAIESKRPTKFDIICEFPFQNCDIWFIRCGISSDHKFLAMGNQIGRIYMYDLQKAIPFYIEQYIKDKKKIAYGGNVRSQNTTKSNIVTRSNSKNATTAGGSGGGVLKKTPTSSTPNTRLSKSKRDRRQVNDDEEEEGEGEKQEETIVNLPVDPIGHNNNHDGIPKSATQKTNNKFEILSPSSKVKSQTNKNDKGTSSNTASSNKRTDHGNQHNLGPSKRLKKLELINQNDHMIMRMLEVNQSNNAIRQVAFSADNVWLVAISDDAKIWCWARNNTEPLVNGSSVGGGGEPEAEEKATMKID</sequence>
<feature type="repeat" description="WD" evidence="6">
    <location>
        <begin position="589"/>
        <end position="622"/>
    </location>
</feature>
<evidence type="ECO:0000256" key="5">
    <source>
        <dbReference type="ARBA" id="ARBA00023163"/>
    </source>
</evidence>
<evidence type="ECO:0000256" key="7">
    <source>
        <dbReference type="SAM" id="MobiDB-lite"/>
    </source>
</evidence>
<feature type="repeat" description="WD" evidence="6">
    <location>
        <begin position="543"/>
        <end position="585"/>
    </location>
</feature>
<evidence type="ECO:0000256" key="4">
    <source>
        <dbReference type="ARBA" id="ARBA00023015"/>
    </source>
</evidence>
<feature type="compositionally biased region" description="Polar residues" evidence="7">
    <location>
        <begin position="869"/>
        <end position="879"/>
    </location>
</feature>
<feature type="region of interest" description="Disordered" evidence="7">
    <location>
        <begin position="842"/>
        <end position="979"/>
    </location>
</feature>
<keyword evidence="2 6" id="KW-0853">WD repeat</keyword>
<comment type="caution">
    <text evidence="8">The sequence shown here is derived from an EMBL/GenBank/DDBJ whole genome shotgun (WGS) entry which is preliminary data.</text>
</comment>
<feature type="region of interest" description="Disordered" evidence="7">
    <location>
        <begin position="1041"/>
        <end position="1061"/>
    </location>
</feature>
<protein>
    <submittedName>
        <fullName evidence="8">6430_t:CDS:1</fullName>
    </submittedName>
</protein>
<dbReference type="EMBL" id="CAJVPL010001059">
    <property type="protein sequence ID" value="CAG8549956.1"/>
    <property type="molecule type" value="Genomic_DNA"/>
</dbReference>
<comment type="similarity">
    <text evidence="1">Belongs to the WD repeat ESC family.</text>
</comment>
<gene>
    <name evidence="8" type="ORF">AGERDE_LOCUS6615</name>
</gene>
<keyword evidence="4" id="KW-0805">Transcription regulation</keyword>
<dbReference type="PROSITE" id="PS50294">
    <property type="entry name" value="WD_REPEATS_REGION"/>
    <property type="match status" value="2"/>
</dbReference>
<keyword evidence="3" id="KW-0677">Repeat</keyword>
<dbReference type="PROSITE" id="PS50082">
    <property type="entry name" value="WD_REPEATS_2"/>
    <property type="match status" value="2"/>
</dbReference>
<dbReference type="InterPro" id="IPR051243">
    <property type="entry name" value="PcG_WD-repeat"/>
</dbReference>
<dbReference type="SMART" id="SM00320">
    <property type="entry name" value="WD40"/>
    <property type="match status" value="4"/>
</dbReference>
<keyword evidence="9" id="KW-1185">Reference proteome</keyword>
<dbReference type="InterPro" id="IPR015943">
    <property type="entry name" value="WD40/YVTN_repeat-like_dom_sf"/>
</dbReference>
<evidence type="ECO:0000313" key="8">
    <source>
        <dbReference type="EMBL" id="CAG8549956.1"/>
    </source>
</evidence>
<dbReference type="Proteomes" id="UP000789831">
    <property type="component" value="Unassembled WGS sequence"/>
</dbReference>
<dbReference type="GO" id="GO:0030014">
    <property type="term" value="C:CCR4-NOT complex"/>
    <property type="evidence" value="ECO:0007669"/>
    <property type="project" value="InterPro"/>
</dbReference>
<feature type="compositionally biased region" description="Polar residues" evidence="7">
    <location>
        <begin position="842"/>
        <end position="858"/>
    </location>
</feature>